<dbReference type="RefSeq" id="WP_221424780.1">
    <property type="nucleotide sequence ID" value="NZ_CP081295.1"/>
</dbReference>
<organism evidence="2 3">
    <name type="scientific">Qipengyuania aurantiaca</name>
    <dbReference type="NCBI Taxonomy" id="2867233"/>
    <lineage>
        <taxon>Bacteria</taxon>
        <taxon>Pseudomonadati</taxon>
        <taxon>Pseudomonadota</taxon>
        <taxon>Alphaproteobacteria</taxon>
        <taxon>Sphingomonadales</taxon>
        <taxon>Erythrobacteraceae</taxon>
        <taxon>Qipengyuania</taxon>
    </lineage>
</organism>
<gene>
    <name evidence="2" type="ORF">K3148_10680</name>
</gene>
<feature type="domain" description="N-acetyltransferase" evidence="1">
    <location>
        <begin position="1"/>
        <end position="142"/>
    </location>
</feature>
<protein>
    <submittedName>
        <fullName evidence="2">GNAT family N-acetyltransferase</fullName>
    </submittedName>
</protein>
<dbReference type="CDD" id="cd04301">
    <property type="entry name" value="NAT_SF"/>
    <property type="match status" value="1"/>
</dbReference>
<dbReference type="Pfam" id="PF13508">
    <property type="entry name" value="Acetyltransf_7"/>
    <property type="match status" value="1"/>
</dbReference>
<dbReference type="Proteomes" id="UP000824281">
    <property type="component" value="Chromosome"/>
</dbReference>
<accession>A0ABX8ZKJ9</accession>
<dbReference type="SUPFAM" id="SSF55729">
    <property type="entry name" value="Acyl-CoA N-acyltransferases (Nat)"/>
    <property type="match status" value="1"/>
</dbReference>
<dbReference type="InterPro" id="IPR000182">
    <property type="entry name" value="GNAT_dom"/>
</dbReference>
<evidence type="ECO:0000313" key="3">
    <source>
        <dbReference type="Proteomes" id="UP000824281"/>
    </source>
</evidence>
<proteinExistence type="predicted"/>
<dbReference type="Gene3D" id="3.40.630.30">
    <property type="match status" value="1"/>
</dbReference>
<evidence type="ECO:0000313" key="2">
    <source>
        <dbReference type="EMBL" id="QZD89281.1"/>
    </source>
</evidence>
<evidence type="ECO:0000259" key="1">
    <source>
        <dbReference type="PROSITE" id="PS51186"/>
    </source>
</evidence>
<dbReference type="EMBL" id="CP081295">
    <property type="protein sequence ID" value="QZD89281.1"/>
    <property type="molecule type" value="Genomic_DNA"/>
</dbReference>
<reference evidence="2 3" key="1">
    <citation type="submission" date="2021-08" db="EMBL/GenBank/DDBJ databases">
        <title>Comparative Genomics Analysis of the Genus Qipengyuania Reveals Extensive Genetic Diversity and Metabolic Versatility, Including the Description of Fifteen Novel Species.</title>
        <authorList>
            <person name="Liu Y."/>
        </authorList>
    </citation>
    <scope>NUCLEOTIDE SEQUENCE [LARGE SCALE GENOMIC DNA]</scope>
    <source>
        <strain evidence="2 3">1NDH13</strain>
    </source>
</reference>
<dbReference type="InterPro" id="IPR016181">
    <property type="entry name" value="Acyl_CoA_acyltransferase"/>
</dbReference>
<dbReference type="PROSITE" id="PS51186">
    <property type="entry name" value="GNAT"/>
    <property type="match status" value="1"/>
</dbReference>
<name>A0ABX8ZKJ9_9SPHN</name>
<sequence length="144" mass="15808">MPVRIELNCPPETAKLLSQGIVDFNRAAVHDLEPNEAELRFHVVATDDEGQVIGGLRGACYWNTLHIELLWLADEARGTGIGRQIIEAAETFAVQSGCEKALVETTSWQAKPFYEKNGYTLTATLEGRPKGHASHYLSKTLATA</sequence>
<keyword evidence="3" id="KW-1185">Reference proteome</keyword>